<name>A0A0F9CDQ5_9ZZZZ</name>
<proteinExistence type="predicted"/>
<dbReference type="EMBL" id="LAZR01044788">
    <property type="protein sequence ID" value="KKL03796.1"/>
    <property type="molecule type" value="Genomic_DNA"/>
</dbReference>
<sequence length="65" mass="7559">MEQTNLLLADVAKLLRRKPYQITYALSVGLIPEPKLRIANKRVFQHVDIQRMARHFGVRLEESDA</sequence>
<gene>
    <name evidence="1" type="ORF">LCGC14_2622540</name>
</gene>
<dbReference type="AlphaFoldDB" id="A0A0F9CDQ5"/>
<protein>
    <submittedName>
        <fullName evidence="1">Uncharacterized protein</fullName>
    </submittedName>
</protein>
<evidence type="ECO:0000313" key="1">
    <source>
        <dbReference type="EMBL" id="KKL03796.1"/>
    </source>
</evidence>
<comment type="caution">
    <text evidence="1">The sequence shown here is derived from an EMBL/GenBank/DDBJ whole genome shotgun (WGS) entry which is preliminary data.</text>
</comment>
<reference evidence="1" key="1">
    <citation type="journal article" date="2015" name="Nature">
        <title>Complex archaea that bridge the gap between prokaryotes and eukaryotes.</title>
        <authorList>
            <person name="Spang A."/>
            <person name="Saw J.H."/>
            <person name="Jorgensen S.L."/>
            <person name="Zaremba-Niedzwiedzka K."/>
            <person name="Martijn J."/>
            <person name="Lind A.E."/>
            <person name="van Eijk R."/>
            <person name="Schleper C."/>
            <person name="Guy L."/>
            <person name="Ettema T.J."/>
        </authorList>
    </citation>
    <scope>NUCLEOTIDE SEQUENCE</scope>
</reference>
<organism evidence="1">
    <name type="scientific">marine sediment metagenome</name>
    <dbReference type="NCBI Taxonomy" id="412755"/>
    <lineage>
        <taxon>unclassified sequences</taxon>
        <taxon>metagenomes</taxon>
        <taxon>ecological metagenomes</taxon>
    </lineage>
</organism>
<accession>A0A0F9CDQ5</accession>